<dbReference type="InterPro" id="IPR002156">
    <property type="entry name" value="RNaseH_domain"/>
</dbReference>
<name>A0A392QE84_9FABA</name>
<proteinExistence type="predicted"/>
<dbReference type="SUPFAM" id="SSF53098">
    <property type="entry name" value="Ribonuclease H-like"/>
    <property type="match status" value="1"/>
</dbReference>
<accession>A0A392QE84</accession>
<feature type="domain" description="RNase H type-1" evidence="1">
    <location>
        <begin position="50"/>
        <end position="126"/>
    </location>
</feature>
<dbReference type="PANTHER" id="PTHR47074">
    <property type="entry name" value="BNAC02G40300D PROTEIN"/>
    <property type="match status" value="1"/>
</dbReference>
<reference evidence="2 3" key="1">
    <citation type="journal article" date="2018" name="Front. Plant Sci.">
        <title>Red Clover (Trifolium pratense) and Zigzag Clover (T. medium) - A Picture of Genomic Similarities and Differences.</title>
        <authorList>
            <person name="Dluhosova J."/>
            <person name="Istvanek J."/>
            <person name="Nedelnik J."/>
            <person name="Repkova J."/>
        </authorList>
    </citation>
    <scope>NUCLEOTIDE SEQUENCE [LARGE SCALE GENOMIC DNA]</scope>
    <source>
        <strain evidence="3">cv. 10/8</strain>
        <tissue evidence="2">Leaf</tissue>
    </source>
</reference>
<dbReference type="EMBL" id="LXQA010130705">
    <property type="protein sequence ID" value="MCI22474.1"/>
    <property type="molecule type" value="Genomic_DNA"/>
</dbReference>
<keyword evidence="2" id="KW-0648">Protein biosynthesis</keyword>
<dbReference type="Gene3D" id="3.30.420.10">
    <property type="entry name" value="Ribonuclease H-like superfamily/Ribonuclease H"/>
    <property type="match status" value="1"/>
</dbReference>
<dbReference type="Proteomes" id="UP000265520">
    <property type="component" value="Unassembled WGS sequence"/>
</dbReference>
<dbReference type="PANTHER" id="PTHR47074:SF11">
    <property type="entry name" value="REVERSE TRANSCRIPTASE-LIKE PROTEIN"/>
    <property type="match status" value="1"/>
</dbReference>
<evidence type="ECO:0000313" key="3">
    <source>
        <dbReference type="Proteomes" id="UP000265520"/>
    </source>
</evidence>
<sequence length="128" mass="14738">MNARQIGSQEVQLWEEWRAVHAIRPEEQQREQVTPVMQWQTPEQGWLMCNVDASFYNEEGVCGWGWCIRDCSGQFIYAGSNFIHERLNTIEGETLAIKEAVCEVIERGFSHVTFESDSKLVVDAILSK</sequence>
<dbReference type="GO" id="GO:0003743">
    <property type="term" value="F:translation initiation factor activity"/>
    <property type="evidence" value="ECO:0007669"/>
    <property type="project" value="UniProtKB-KW"/>
</dbReference>
<dbReference type="AlphaFoldDB" id="A0A392QE84"/>
<dbReference type="Pfam" id="PF13456">
    <property type="entry name" value="RVT_3"/>
    <property type="match status" value="1"/>
</dbReference>
<protein>
    <submittedName>
        <fullName evidence="2">Eukaryotic translation initiation factor 3 subunit C</fullName>
    </submittedName>
</protein>
<dbReference type="GO" id="GO:0004523">
    <property type="term" value="F:RNA-DNA hybrid ribonuclease activity"/>
    <property type="evidence" value="ECO:0007669"/>
    <property type="project" value="InterPro"/>
</dbReference>
<dbReference type="GO" id="GO:0003676">
    <property type="term" value="F:nucleic acid binding"/>
    <property type="evidence" value="ECO:0007669"/>
    <property type="project" value="InterPro"/>
</dbReference>
<dbReference type="InterPro" id="IPR012337">
    <property type="entry name" value="RNaseH-like_sf"/>
</dbReference>
<evidence type="ECO:0000259" key="1">
    <source>
        <dbReference type="Pfam" id="PF13456"/>
    </source>
</evidence>
<keyword evidence="3" id="KW-1185">Reference proteome</keyword>
<evidence type="ECO:0000313" key="2">
    <source>
        <dbReference type="EMBL" id="MCI22474.1"/>
    </source>
</evidence>
<dbReference type="InterPro" id="IPR036397">
    <property type="entry name" value="RNaseH_sf"/>
</dbReference>
<feature type="non-terminal residue" evidence="2">
    <location>
        <position position="128"/>
    </location>
</feature>
<dbReference type="InterPro" id="IPR052929">
    <property type="entry name" value="RNase_H-like_EbsB-rel"/>
</dbReference>
<keyword evidence="2" id="KW-0396">Initiation factor</keyword>
<organism evidence="2 3">
    <name type="scientific">Trifolium medium</name>
    <dbReference type="NCBI Taxonomy" id="97028"/>
    <lineage>
        <taxon>Eukaryota</taxon>
        <taxon>Viridiplantae</taxon>
        <taxon>Streptophyta</taxon>
        <taxon>Embryophyta</taxon>
        <taxon>Tracheophyta</taxon>
        <taxon>Spermatophyta</taxon>
        <taxon>Magnoliopsida</taxon>
        <taxon>eudicotyledons</taxon>
        <taxon>Gunneridae</taxon>
        <taxon>Pentapetalae</taxon>
        <taxon>rosids</taxon>
        <taxon>fabids</taxon>
        <taxon>Fabales</taxon>
        <taxon>Fabaceae</taxon>
        <taxon>Papilionoideae</taxon>
        <taxon>50 kb inversion clade</taxon>
        <taxon>NPAAA clade</taxon>
        <taxon>Hologalegina</taxon>
        <taxon>IRL clade</taxon>
        <taxon>Trifolieae</taxon>
        <taxon>Trifolium</taxon>
    </lineage>
</organism>
<dbReference type="CDD" id="cd06222">
    <property type="entry name" value="RNase_H_like"/>
    <property type="match status" value="1"/>
</dbReference>
<comment type="caution">
    <text evidence="2">The sequence shown here is derived from an EMBL/GenBank/DDBJ whole genome shotgun (WGS) entry which is preliminary data.</text>
</comment>
<dbReference type="InterPro" id="IPR044730">
    <property type="entry name" value="RNase_H-like_dom_plant"/>
</dbReference>